<dbReference type="RefSeq" id="WP_041116352.1">
    <property type="nucleotide sequence ID" value="NZ_CP158490.1"/>
</dbReference>
<evidence type="ECO:0000313" key="1">
    <source>
        <dbReference type="EMBL" id="XBY25575.1"/>
    </source>
</evidence>
<organism evidence="1">
    <name type="scientific">Pseudomonas sp. W17</name>
    <dbReference type="NCBI Taxonomy" id="3144407"/>
    <lineage>
        <taxon>Bacteria</taxon>
        <taxon>Pseudomonadati</taxon>
        <taxon>Pseudomonadota</taxon>
        <taxon>Gammaproteobacteria</taxon>
        <taxon>Pseudomonadales</taxon>
        <taxon>Pseudomonadaceae</taxon>
        <taxon>Pseudomonas</taxon>
    </lineage>
</organism>
<sequence length="111" mass="12748">MKPWPLIRRRPLLSLLALGLLLLLLLGWGWQQRVALQAFPDILGAYTAKEYCSCRYVMQQPADYCRAYVRQYLPTSAFLDEPQPRRVTASALGRTHSAVWRSAREGCRLDP</sequence>
<dbReference type="EMBL" id="CP158490">
    <property type="protein sequence ID" value="XBY25575.1"/>
    <property type="molecule type" value="Genomic_DNA"/>
</dbReference>
<accession>A0AAU7WXW4</accession>
<reference evidence="1" key="1">
    <citation type="submission" date="2024-06" db="EMBL/GenBank/DDBJ databases">
        <authorList>
            <person name="Wu L."/>
        </authorList>
    </citation>
    <scope>NUCLEOTIDE SEQUENCE</scope>
    <source>
        <strain evidence="1">W17</strain>
    </source>
</reference>
<proteinExistence type="predicted"/>
<protein>
    <submittedName>
        <fullName evidence="1">Amidase</fullName>
    </submittedName>
</protein>
<name>A0AAU7WXW4_9PSED</name>
<gene>
    <name evidence="1" type="ORF">ABCR88_07020</name>
</gene>
<dbReference type="AlphaFoldDB" id="A0AAU7WXW4"/>